<keyword evidence="4" id="KW-1185">Reference proteome</keyword>
<feature type="region of interest" description="Disordered" evidence="1">
    <location>
        <begin position="220"/>
        <end position="272"/>
    </location>
</feature>
<dbReference type="SUPFAM" id="SSF50249">
    <property type="entry name" value="Nucleic acid-binding proteins"/>
    <property type="match status" value="1"/>
</dbReference>
<gene>
    <name evidence="3" type="ORF">TELCIR_02717</name>
</gene>
<feature type="compositionally biased region" description="Basic and acidic residues" evidence="1">
    <location>
        <begin position="234"/>
        <end position="251"/>
    </location>
</feature>
<feature type="compositionally biased region" description="Low complexity" evidence="1">
    <location>
        <begin position="145"/>
        <end position="159"/>
    </location>
</feature>
<dbReference type="InterPro" id="IPR019844">
    <property type="entry name" value="CSD_CS"/>
</dbReference>
<keyword evidence="3" id="KW-0238">DNA-binding</keyword>
<feature type="region of interest" description="Disordered" evidence="1">
    <location>
        <begin position="118"/>
        <end position="185"/>
    </location>
</feature>
<evidence type="ECO:0000256" key="1">
    <source>
        <dbReference type="SAM" id="MobiDB-lite"/>
    </source>
</evidence>
<feature type="compositionally biased region" description="Basic and acidic residues" evidence="1">
    <location>
        <begin position="176"/>
        <end position="185"/>
    </location>
</feature>
<feature type="compositionally biased region" description="Basic residues" evidence="1">
    <location>
        <begin position="160"/>
        <end position="175"/>
    </location>
</feature>
<reference evidence="3 4" key="1">
    <citation type="submission" date="2015-09" db="EMBL/GenBank/DDBJ databases">
        <title>Draft genome of the parasitic nematode Teladorsagia circumcincta isolate WARC Sus (inbred).</title>
        <authorList>
            <person name="Mitreva M."/>
        </authorList>
    </citation>
    <scope>NUCLEOTIDE SEQUENCE [LARGE SCALE GENOMIC DNA]</scope>
    <source>
        <strain evidence="3 4">S</strain>
    </source>
</reference>
<dbReference type="EMBL" id="KZ345160">
    <property type="protein sequence ID" value="PIO75253.1"/>
    <property type="molecule type" value="Genomic_DNA"/>
</dbReference>
<dbReference type="AlphaFoldDB" id="A0A2G9UYH1"/>
<evidence type="ECO:0000259" key="2">
    <source>
        <dbReference type="PROSITE" id="PS51857"/>
    </source>
</evidence>
<protein>
    <submittedName>
        <fullName evidence="3">Cold-shock DNA-binding domain protein</fullName>
    </submittedName>
</protein>
<dbReference type="Pfam" id="PF00313">
    <property type="entry name" value="CSD"/>
    <property type="match status" value="1"/>
</dbReference>
<dbReference type="PROSITE" id="PS00352">
    <property type="entry name" value="CSD_1"/>
    <property type="match status" value="1"/>
</dbReference>
<proteinExistence type="predicted"/>
<dbReference type="InterPro" id="IPR002059">
    <property type="entry name" value="CSP_DNA-bd"/>
</dbReference>
<dbReference type="InterPro" id="IPR012340">
    <property type="entry name" value="NA-bd_OB-fold"/>
</dbReference>
<evidence type="ECO:0000313" key="4">
    <source>
        <dbReference type="Proteomes" id="UP000230423"/>
    </source>
</evidence>
<dbReference type="SMART" id="SM00357">
    <property type="entry name" value="CSP"/>
    <property type="match status" value="1"/>
</dbReference>
<dbReference type="GO" id="GO:0003677">
    <property type="term" value="F:DNA binding"/>
    <property type="evidence" value="ECO:0007669"/>
    <property type="project" value="UniProtKB-KW"/>
</dbReference>
<dbReference type="Proteomes" id="UP000230423">
    <property type="component" value="Unassembled WGS sequence"/>
</dbReference>
<evidence type="ECO:0000313" key="3">
    <source>
        <dbReference type="EMBL" id="PIO75253.1"/>
    </source>
</evidence>
<dbReference type="InterPro" id="IPR011129">
    <property type="entry name" value="CSD"/>
</dbReference>
<name>A0A2G9UYH1_TELCI</name>
<feature type="domain" description="CSD" evidence="2">
    <location>
        <begin position="55"/>
        <end position="137"/>
    </location>
</feature>
<dbReference type="PRINTS" id="PR00050">
    <property type="entry name" value="COLDSHOCK"/>
</dbReference>
<dbReference type="PROSITE" id="PS51857">
    <property type="entry name" value="CSD_2"/>
    <property type="match status" value="1"/>
</dbReference>
<sequence length="272" mass="30312">MSTAPVEVAEEALEKKVEAMKIVDGNNMEFARMTDEERRRIWEEEQMTKKVVETGLKGHVKWYSVLGHYGFISRADGKPDIFVHQSAISKSQTEKFYLRTLADEEEVEFDIVEGRQGRRFRGRRNRQPATEEANGAAPATDGQVAANGEATGTTTGKPTGPRRRGNYFNRRFRRQSKNEPKREGGPEIEYCLLEAEEAIVDANSYLKFTLEYSVSLNASNDSGHAAESENTQDDEVKPGMRRQAECEKEPPTPDLGSGDVNNAANCGMSAAV</sequence>
<dbReference type="OrthoDB" id="203339at2759"/>
<organism evidence="3 4">
    <name type="scientific">Teladorsagia circumcincta</name>
    <name type="common">Brown stomach worm</name>
    <name type="synonym">Ostertagia circumcincta</name>
    <dbReference type="NCBI Taxonomy" id="45464"/>
    <lineage>
        <taxon>Eukaryota</taxon>
        <taxon>Metazoa</taxon>
        <taxon>Ecdysozoa</taxon>
        <taxon>Nematoda</taxon>
        <taxon>Chromadorea</taxon>
        <taxon>Rhabditida</taxon>
        <taxon>Rhabditina</taxon>
        <taxon>Rhabditomorpha</taxon>
        <taxon>Strongyloidea</taxon>
        <taxon>Trichostrongylidae</taxon>
        <taxon>Teladorsagia</taxon>
    </lineage>
</organism>
<dbReference type="InterPro" id="IPR050181">
    <property type="entry name" value="Cold_shock_domain"/>
</dbReference>
<dbReference type="CDD" id="cd04458">
    <property type="entry name" value="CSP_CDS"/>
    <property type="match status" value="1"/>
</dbReference>
<dbReference type="Gene3D" id="2.40.50.140">
    <property type="entry name" value="Nucleic acid-binding proteins"/>
    <property type="match status" value="1"/>
</dbReference>
<dbReference type="PANTHER" id="PTHR11544">
    <property type="entry name" value="COLD SHOCK DOMAIN CONTAINING PROTEINS"/>
    <property type="match status" value="1"/>
</dbReference>
<accession>A0A2G9UYH1</accession>